<dbReference type="EMBL" id="LGRX02016641">
    <property type="protein sequence ID" value="KAK3261820.1"/>
    <property type="molecule type" value="Genomic_DNA"/>
</dbReference>
<evidence type="ECO:0000256" key="1">
    <source>
        <dbReference type="SAM" id="MobiDB-lite"/>
    </source>
</evidence>
<keyword evidence="4" id="KW-1185">Reference proteome</keyword>
<dbReference type="PANTHER" id="PTHR15572">
    <property type="entry name" value="GLIOMA TUMOR SUPPRESSOR CANDIDATE REGION GENE 1"/>
    <property type="match status" value="1"/>
</dbReference>
<dbReference type="InterPro" id="IPR015671">
    <property type="entry name" value="GSCR1_dom"/>
</dbReference>
<feature type="compositionally biased region" description="Low complexity" evidence="1">
    <location>
        <begin position="175"/>
        <end position="184"/>
    </location>
</feature>
<dbReference type="Pfam" id="PF15249">
    <property type="entry name" value="GLTSCR1"/>
    <property type="match status" value="1"/>
</dbReference>
<sequence>MNRPAVPSGSSLKRPAELPADTLKHKLLADLVQKDCNRACVPDINRPFSSAEDAFERLFPYHVFAQDESDDEGYPPEYSEEQDVTLRLSRKQAWNQVFEKKGKEFLQRHAKQLESMEKIEKKQKISEHLTGEEKYQIELLIYSDHKSTYEAEKAAASEKAAAEAAAAERAAAEKAAAAAATASSNNDSLPPLIPNP</sequence>
<dbReference type="AlphaFoldDB" id="A0AAE0FLD5"/>
<feature type="domain" description="GLTSCR protein conserved" evidence="2">
    <location>
        <begin position="35"/>
        <end position="153"/>
    </location>
</feature>
<dbReference type="InterPro" id="IPR052438">
    <property type="entry name" value="Chromatin_remod/trans_coact"/>
</dbReference>
<proteinExistence type="predicted"/>
<dbReference type="PANTHER" id="PTHR15572:SF0">
    <property type="entry name" value="GLUTAMINE-RICH PROTEIN-RELATED"/>
    <property type="match status" value="1"/>
</dbReference>
<gene>
    <name evidence="3" type="ORF">CYMTET_29292</name>
</gene>
<name>A0AAE0FLD5_9CHLO</name>
<comment type="caution">
    <text evidence="3">The sequence shown here is derived from an EMBL/GenBank/DDBJ whole genome shotgun (WGS) entry which is preliminary data.</text>
</comment>
<evidence type="ECO:0000313" key="3">
    <source>
        <dbReference type="EMBL" id="KAK3261820.1"/>
    </source>
</evidence>
<dbReference type="GO" id="GO:0016514">
    <property type="term" value="C:SWI/SNF complex"/>
    <property type="evidence" value="ECO:0007669"/>
    <property type="project" value="TreeGrafter"/>
</dbReference>
<protein>
    <recommendedName>
        <fullName evidence="2">GLTSCR protein conserved domain-containing protein</fullName>
    </recommendedName>
</protein>
<evidence type="ECO:0000313" key="4">
    <source>
        <dbReference type="Proteomes" id="UP001190700"/>
    </source>
</evidence>
<dbReference type="GO" id="GO:0045893">
    <property type="term" value="P:positive regulation of DNA-templated transcription"/>
    <property type="evidence" value="ECO:0007669"/>
    <property type="project" value="TreeGrafter"/>
</dbReference>
<accession>A0AAE0FLD5</accession>
<dbReference type="Proteomes" id="UP001190700">
    <property type="component" value="Unassembled WGS sequence"/>
</dbReference>
<feature type="region of interest" description="Disordered" evidence="1">
    <location>
        <begin position="175"/>
        <end position="196"/>
    </location>
</feature>
<reference evidence="3 4" key="1">
    <citation type="journal article" date="2015" name="Genome Biol. Evol.">
        <title>Comparative Genomics of a Bacterivorous Green Alga Reveals Evolutionary Causalities and Consequences of Phago-Mixotrophic Mode of Nutrition.</title>
        <authorList>
            <person name="Burns J.A."/>
            <person name="Paasch A."/>
            <person name="Narechania A."/>
            <person name="Kim E."/>
        </authorList>
    </citation>
    <scope>NUCLEOTIDE SEQUENCE [LARGE SCALE GENOMIC DNA]</scope>
    <source>
        <strain evidence="3 4">PLY_AMNH</strain>
    </source>
</reference>
<evidence type="ECO:0000259" key="2">
    <source>
        <dbReference type="Pfam" id="PF15249"/>
    </source>
</evidence>
<organism evidence="3 4">
    <name type="scientific">Cymbomonas tetramitiformis</name>
    <dbReference type="NCBI Taxonomy" id="36881"/>
    <lineage>
        <taxon>Eukaryota</taxon>
        <taxon>Viridiplantae</taxon>
        <taxon>Chlorophyta</taxon>
        <taxon>Pyramimonadophyceae</taxon>
        <taxon>Pyramimonadales</taxon>
        <taxon>Pyramimonadaceae</taxon>
        <taxon>Cymbomonas</taxon>
    </lineage>
</organism>